<protein>
    <submittedName>
        <fullName evidence="2">Transcriptional regulator, ArsR family / Methyltransferase fusion</fullName>
    </submittedName>
</protein>
<evidence type="ECO:0000313" key="2">
    <source>
        <dbReference type="EMBL" id="VAV91988.1"/>
    </source>
</evidence>
<dbReference type="Gene3D" id="3.40.50.150">
    <property type="entry name" value="Vaccinia Virus protein VP39"/>
    <property type="match status" value="1"/>
</dbReference>
<dbReference type="PRINTS" id="PR00778">
    <property type="entry name" value="HTHARSR"/>
</dbReference>
<organism evidence="2">
    <name type="scientific">hydrothermal vent metagenome</name>
    <dbReference type="NCBI Taxonomy" id="652676"/>
    <lineage>
        <taxon>unclassified sequences</taxon>
        <taxon>metagenomes</taxon>
        <taxon>ecological metagenomes</taxon>
    </lineage>
</organism>
<dbReference type="AlphaFoldDB" id="A0A3B0RUA4"/>
<gene>
    <name evidence="2" type="ORF">MNBD_ALPHA01-1347</name>
</gene>
<dbReference type="GO" id="GO:0008757">
    <property type="term" value="F:S-adenosylmethionine-dependent methyltransferase activity"/>
    <property type="evidence" value="ECO:0007669"/>
    <property type="project" value="InterPro"/>
</dbReference>
<dbReference type="NCBIfam" id="NF033788">
    <property type="entry name" value="HTH_metalloreg"/>
    <property type="match status" value="1"/>
</dbReference>
<dbReference type="GO" id="GO:0003700">
    <property type="term" value="F:DNA-binding transcription factor activity"/>
    <property type="evidence" value="ECO:0007669"/>
    <property type="project" value="InterPro"/>
</dbReference>
<dbReference type="Gene3D" id="1.10.10.10">
    <property type="entry name" value="Winged helix-like DNA-binding domain superfamily/Winged helix DNA-binding domain"/>
    <property type="match status" value="1"/>
</dbReference>
<dbReference type="EMBL" id="UOEJ01000025">
    <property type="protein sequence ID" value="VAV91988.1"/>
    <property type="molecule type" value="Genomic_DNA"/>
</dbReference>
<dbReference type="InterPro" id="IPR011991">
    <property type="entry name" value="ArsR-like_HTH"/>
</dbReference>
<keyword evidence="2" id="KW-0489">Methyltransferase</keyword>
<dbReference type="InterPro" id="IPR036390">
    <property type="entry name" value="WH_DNA-bd_sf"/>
</dbReference>
<reference evidence="2" key="1">
    <citation type="submission" date="2018-06" db="EMBL/GenBank/DDBJ databases">
        <authorList>
            <person name="Zhirakovskaya E."/>
        </authorList>
    </citation>
    <scope>NUCLEOTIDE SEQUENCE</scope>
</reference>
<feature type="domain" description="HTH arsR-type" evidence="1">
    <location>
        <begin position="1"/>
        <end position="94"/>
    </location>
</feature>
<dbReference type="SUPFAM" id="SSF53335">
    <property type="entry name" value="S-adenosyl-L-methionine-dependent methyltransferases"/>
    <property type="match status" value="1"/>
</dbReference>
<proteinExistence type="predicted"/>
<sequence>MEIGFDRMLNALKAVGEETRLRILALFRSGELTVTELVTILRQSQPRVSRHLRLLCEAGLLERYREGTWIFYRLADGGPEGELARAIMNYIPFSEQILQHDAERLAEIKQERQGKANRYFSENAANWDRIRSLYVSENDVEKILLEATSDMEINDFLDVGTGTGRILEVFAPRIGRGTGIDLSREMLSIARVNLEKASLHNCQVRQGDMYDLALTSGSMDLILIHQVLHFADDPSSALKETSRLLRQNGRVIVVDFAPHNLEYLRDEQAHRRLGFKDDEVMGWLENVGLKSEPPIHLKGRELDLSIWVANKTS</sequence>
<dbReference type="InterPro" id="IPR029063">
    <property type="entry name" value="SAM-dependent_MTases_sf"/>
</dbReference>
<dbReference type="PANTHER" id="PTHR43861">
    <property type="entry name" value="TRANS-ACONITATE 2-METHYLTRANSFERASE-RELATED"/>
    <property type="match status" value="1"/>
</dbReference>
<dbReference type="SMART" id="SM00418">
    <property type="entry name" value="HTH_ARSR"/>
    <property type="match status" value="1"/>
</dbReference>
<dbReference type="PROSITE" id="PS50987">
    <property type="entry name" value="HTH_ARSR_2"/>
    <property type="match status" value="1"/>
</dbReference>
<dbReference type="CDD" id="cd02440">
    <property type="entry name" value="AdoMet_MTases"/>
    <property type="match status" value="1"/>
</dbReference>
<dbReference type="CDD" id="cd00090">
    <property type="entry name" value="HTH_ARSR"/>
    <property type="match status" value="1"/>
</dbReference>
<dbReference type="Pfam" id="PF01022">
    <property type="entry name" value="HTH_5"/>
    <property type="match status" value="1"/>
</dbReference>
<dbReference type="SUPFAM" id="SSF46785">
    <property type="entry name" value="Winged helix' DNA-binding domain"/>
    <property type="match status" value="1"/>
</dbReference>
<accession>A0A3B0RUA4</accession>
<keyword evidence="2" id="KW-0808">Transferase</keyword>
<dbReference type="Pfam" id="PF08241">
    <property type="entry name" value="Methyltransf_11"/>
    <property type="match status" value="1"/>
</dbReference>
<evidence type="ECO:0000259" key="1">
    <source>
        <dbReference type="PROSITE" id="PS50987"/>
    </source>
</evidence>
<dbReference type="InterPro" id="IPR001845">
    <property type="entry name" value="HTH_ArsR_DNA-bd_dom"/>
</dbReference>
<name>A0A3B0RUA4_9ZZZZ</name>
<dbReference type="InterPro" id="IPR013216">
    <property type="entry name" value="Methyltransf_11"/>
</dbReference>
<dbReference type="InterPro" id="IPR036388">
    <property type="entry name" value="WH-like_DNA-bd_sf"/>
</dbReference>
<dbReference type="GO" id="GO:0032259">
    <property type="term" value="P:methylation"/>
    <property type="evidence" value="ECO:0007669"/>
    <property type="project" value="UniProtKB-KW"/>
</dbReference>